<dbReference type="InterPro" id="IPR052563">
    <property type="entry name" value="FliK"/>
</dbReference>
<dbReference type="CDD" id="cd17470">
    <property type="entry name" value="T3SS_Flik_C"/>
    <property type="match status" value="1"/>
</dbReference>
<dbReference type="RefSeq" id="WP_378117616.1">
    <property type="nucleotide sequence ID" value="NZ_JBHRTF010000003.1"/>
</dbReference>
<feature type="compositionally biased region" description="Polar residues" evidence="1">
    <location>
        <begin position="53"/>
        <end position="64"/>
    </location>
</feature>
<feature type="domain" description="Flagellar hook-length control protein-like C-terminal" evidence="2">
    <location>
        <begin position="402"/>
        <end position="484"/>
    </location>
</feature>
<dbReference type="InterPro" id="IPR021136">
    <property type="entry name" value="Flagellar_hook_control-like_C"/>
</dbReference>
<dbReference type="EMBL" id="JBHRTF010000003">
    <property type="protein sequence ID" value="MFC3115378.1"/>
    <property type="molecule type" value="Genomic_DNA"/>
</dbReference>
<reference evidence="4" key="1">
    <citation type="journal article" date="2019" name="Int. J. Syst. Evol. Microbiol.">
        <title>The Global Catalogue of Microorganisms (GCM) 10K type strain sequencing project: providing services to taxonomists for standard genome sequencing and annotation.</title>
        <authorList>
            <consortium name="The Broad Institute Genomics Platform"/>
            <consortium name="The Broad Institute Genome Sequencing Center for Infectious Disease"/>
            <person name="Wu L."/>
            <person name="Ma J."/>
        </authorList>
    </citation>
    <scope>NUCLEOTIDE SEQUENCE [LARGE SCALE GENOMIC DNA]</scope>
    <source>
        <strain evidence="4">KCTC 52237</strain>
    </source>
</reference>
<name>A0ABV7FF44_9GAMM</name>
<protein>
    <submittedName>
        <fullName evidence="3">Flagellar hook-length control protein FliK</fullName>
    </submittedName>
</protein>
<comment type="caution">
    <text evidence="3">The sequence shown here is derived from an EMBL/GenBank/DDBJ whole genome shotgun (WGS) entry which is preliminary data.</text>
</comment>
<keyword evidence="3" id="KW-0969">Cilium</keyword>
<dbReference type="Gene3D" id="3.30.750.140">
    <property type="match status" value="1"/>
</dbReference>
<dbReference type="PANTHER" id="PTHR37533">
    <property type="entry name" value="FLAGELLAR HOOK-LENGTH CONTROL PROTEIN"/>
    <property type="match status" value="1"/>
</dbReference>
<evidence type="ECO:0000256" key="1">
    <source>
        <dbReference type="SAM" id="MobiDB-lite"/>
    </source>
</evidence>
<evidence type="ECO:0000313" key="4">
    <source>
        <dbReference type="Proteomes" id="UP001595555"/>
    </source>
</evidence>
<accession>A0ABV7FF44</accession>
<keyword evidence="3" id="KW-0282">Flagellum</keyword>
<feature type="compositionally biased region" description="Basic and acidic residues" evidence="1">
    <location>
        <begin position="66"/>
        <end position="75"/>
    </location>
</feature>
<proteinExistence type="predicted"/>
<dbReference type="InterPro" id="IPR038610">
    <property type="entry name" value="FliK-like_C_sf"/>
</dbReference>
<organism evidence="3 4">
    <name type="scientific">Cellvibrio fontiphilus</name>
    <dbReference type="NCBI Taxonomy" id="1815559"/>
    <lineage>
        <taxon>Bacteria</taxon>
        <taxon>Pseudomonadati</taxon>
        <taxon>Pseudomonadota</taxon>
        <taxon>Gammaproteobacteria</taxon>
        <taxon>Cellvibrionales</taxon>
        <taxon>Cellvibrionaceae</taxon>
        <taxon>Cellvibrio</taxon>
    </lineage>
</organism>
<gene>
    <name evidence="3" type="ORF">ACFODX_07395</name>
</gene>
<dbReference type="PANTHER" id="PTHR37533:SF2">
    <property type="entry name" value="FLAGELLAR HOOK-LENGTH CONTROL PROTEIN"/>
    <property type="match status" value="1"/>
</dbReference>
<dbReference type="Proteomes" id="UP001595555">
    <property type="component" value="Unassembled WGS sequence"/>
</dbReference>
<keyword evidence="4" id="KW-1185">Reference proteome</keyword>
<keyword evidence="3" id="KW-0966">Cell projection</keyword>
<dbReference type="Pfam" id="PF02120">
    <property type="entry name" value="Flg_hook"/>
    <property type="match status" value="1"/>
</dbReference>
<feature type="compositionally biased region" description="Basic and acidic residues" evidence="1">
    <location>
        <begin position="82"/>
        <end position="91"/>
    </location>
</feature>
<feature type="region of interest" description="Disordered" evidence="1">
    <location>
        <begin position="1"/>
        <end position="153"/>
    </location>
</feature>
<sequence length="522" mass="54507">MNSSNLLDSLFAAGKTSPAPKKNTKQQASNQAAEGFQNAMAQVRPKVAARPTQKAQPQSDTAVTQARKEIPRADSRPTSSNRPEKARDSKPETQPAEQHKHRPAADKTSIKDSPVQEESNTSADDNVYAEQGKGGDASAVGSTEKEGSTDSPLEQQSLLQPLVSLDVLLPQDQNLPLNEGALVNGLVADAASQLVTDLNLIPTTELASIAEPSTELNLDGLSGQELAALLVPESTNGVIAPSGVPNALAGSGVPNALAGSATASAAINSALGLNPLQGIAAGAVLPEPAIEGELAFEGELALAPEAAAGDELLADSDIGDNPDLLLLNAKTVMAKLAEASASSLDKPAPVAELPKTLSATAPAIETLSRLAEAQSPTARGFVVQTGVPVPMGQPQWGQGVGERVLWLAAQNVSAAEIRLDPPELGPMQVRVSVNQEQVNVSFVSPHPAVRDALDQQLQRLREMFSEQGLNLGNVDVSDKSFSQQDQERDETARKGTVTLDNEELTPTASQIVMSNRLVDHYA</sequence>
<feature type="region of interest" description="Disordered" evidence="1">
    <location>
        <begin position="474"/>
        <end position="495"/>
    </location>
</feature>
<evidence type="ECO:0000313" key="3">
    <source>
        <dbReference type="EMBL" id="MFC3115378.1"/>
    </source>
</evidence>
<evidence type="ECO:0000259" key="2">
    <source>
        <dbReference type="Pfam" id="PF02120"/>
    </source>
</evidence>